<organism evidence="1">
    <name type="scientific">Anopheles sinensis</name>
    <name type="common">Mosquito</name>
    <dbReference type="NCBI Taxonomy" id="74873"/>
    <lineage>
        <taxon>Eukaryota</taxon>
        <taxon>Metazoa</taxon>
        <taxon>Ecdysozoa</taxon>
        <taxon>Arthropoda</taxon>
        <taxon>Hexapoda</taxon>
        <taxon>Insecta</taxon>
        <taxon>Pterygota</taxon>
        <taxon>Neoptera</taxon>
        <taxon>Endopterygota</taxon>
        <taxon>Diptera</taxon>
        <taxon>Nematocera</taxon>
        <taxon>Culicoidea</taxon>
        <taxon>Culicidae</taxon>
        <taxon>Anophelinae</taxon>
        <taxon>Anopheles</taxon>
    </lineage>
</organism>
<keyword evidence="3" id="KW-1185">Reference proteome</keyword>
<evidence type="ECO:0000313" key="2">
    <source>
        <dbReference type="EnsemblMetazoa" id="ASIC018303-PA"/>
    </source>
</evidence>
<accession>A0A084WHL6</accession>
<protein>
    <submittedName>
        <fullName evidence="1 2">Uncharacterized protein</fullName>
    </submittedName>
</protein>
<dbReference type="EMBL" id="ATLV01023857">
    <property type="status" value="NOT_ANNOTATED_CDS"/>
    <property type="molecule type" value="Genomic_DNA"/>
</dbReference>
<reference evidence="1 3" key="1">
    <citation type="journal article" date="2014" name="BMC Genomics">
        <title>Genome sequence of Anopheles sinensis provides insight into genetics basis of mosquito competence for malaria parasites.</title>
        <authorList>
            <person name="Zhou D."/>
            <person name="Zhang D."/>
            <person name="Ding G."/>
            <person name="Shi L."/>
            <person name="Hou Q."/>
            <person name="Ye Y."/>
            <person name="Xu Y."/>
            <person name="Zhou H."/>
            <person name="Xiong C."/>
            <person name="Li S."/>
            <person name="Yu J."/>
            <person name="Hong S."/>
            <person name="Yu X."/>
            <person name="Zou P."/>
            <person name="Chen C."/>
            <person name="Chang X."/>
            <person name="Wang W."/>
            <person name="Lv Y."/>
            <person name="Sun Y."/>
            <person name="Ma L."/>
            <person name="Shen B."/>
            <person name="Zhu C."/>
        </authorList>
    </citation>
    <scope>NUCLEOTIDE SEQUENCE [LARGE SCALE GENOMIC DNA]</scope>
</reference>
<dbReference type="Proteomes" id="UP000030765">
    <property type="component" value="Unassembled WGS sequence"/>
</dbReference>
<dbReference type="AlphaFoldDB" id="A0A084WHL6"/>
<name>A0A084WHL6_ANOSI</name>
<dbReference type="EnsemblMetazoa" id="ASIC018303-RA">
    <property type="protein sequence ID" value="ASIC018303-PA"/>
    <property type="gene ID" value="ASIC018303"/>
</dbReference>
<dbReference type="VEuPathDB" id="VectorBase:ASIC018303"/>
<evidence type="ECO:0000313" key="3">
    <source>
        <dbReference type="Proteomes" id="UP000030765"/>
    </source>
</evidence>
<gene>
    <name evidence="1" type="ORF">ZHAS_00018303</name>
</gene>
<evidence type="ECO:0000313" key="1">
    <source>
        <dbReference type="EMBL" id="KFB49710.1"/>
    </source>
</evidence>
<proteinExistence type="predicted"/>
<dbReference type="EMBL" id="KE525347">
    <property type="protein sequence ID" value="KFB49710.1"/>
    <property type="molecule type" value="Genomic_DNA"/>
</dbReference>
<reference evidence="2" key="2">
    <citation type="submission" date="2020-05" db="UniProtKB">
        <authorList>
            <consortium name="EnsemblMetazoa"/>
        </authorList>
    </citation>
    <scope>IDENTIFICATION</scope>
</reference>
<sequence length="55" mass="5724">MGARLLAVFDLKKRGVRKDAGGRAFLARAADGRGVQSTPVALIMAGPAQTVEKIS</sequence>